<evidence type="ECO:0000259" key="6">
    <source>
        <dbReference type="Pfam" id="PF01494"/>
    </source>
</evidence>
<dbReference type="PRINTS" id="PR00420">
    <property type="entry name" value="RNGMNOXGNASE"/>
</dbReference>
<keyword evidence="8" id="KW-1185">Reference proteome</keyword>
<evidence type="ECO:0000256" key="4">
    <source>
        <dbReference type="ARBA" id="ARBA00023002"/>
    </source>
</evidence>
<comment type="similarity">
    <text evidence="1">Belongs to the paxM FAD-dependent monooxygenase family.</text>
</comment>
<dbReference type="STRING" id="1314781.A0A165QPN1"/>
<dbReference type="EMBL" id="KV425882">
    <property type="protein sequence ID" value="KZW03898.1"/>
    <property type="molecule type" value="Genomic_DNA"/>
</dbReference>
<keyword evidence="5" id="KW-0503">Monooxygenase</keyword>
<evidence type="ECO:0000256" key="3">
    <source>
        <dbReference type="ARBA" id="ARBA00022827"/>
    </source>
</evidence>
<dbReference type="Gene3D" id="3.50.50.60">
    <property type="entry name" value="FAD/NAD(P)-binding domain"/>
    <property type="match status" value="1"/>
</dbReference>
<reference evidence="7 8" key="1">
    <citation type="journal article" date="2016" name="Mol. Biol. Evol.">
        <title>Comparative Genomics of Early-Diverging Mushroom-Forming Fungi Provides Insights into the Origins of Lignocellulose Decay Capabilities.</title>
        <authorList>
            <person name="Nagy L.G."/>
            <person name="Riley R."/>
            <person name="Tritt A."/>
            <person name="Adam C."/>
            <person name="Daum C."/>
            <person name="Floudas D."/>
            <person name="Sun H."/>
            <person name="Yadav J.S."/>
            <person name="Pangilinan J."/>
            <person name="Larsson K.H."/>
            <person name="Matsuura K."/>
            <person name="Barry K."/>
            <person name="Labutti K."/>
            <person name="Kuo R."/>
            <person name="Ohm R.A."/>
            <person name="Bhattacharya S.S."/>
            <person name="Shirouzu T."/>
            <person name="Yoshinaga Y."/>
            <person name="Martin F.M."/>
            <person name="Grigoriev I.V."/>
            <person name="Hibbett D.S."/>
        </authorList>
    </citation>
    <scope>NUCLEOTIDE SEQUENCE [LARGE SCALE GENOMIC DNA]</scope>
    <source>
        <strain evidence="7 8">HHB12029</strain>
    </source>
</reference>
<dbReference type="GO" id="GO:0071949">
    <property type="term" value="F:FAD binding"/>
    <property type="evidence" value="ECO:0007669"/>
    <property type="project" value="InterPro"/>
</dbReference>
<keyword evidence="3" id="KW-0274">FAD</keyword>
<dbReference type="Proteomes" id="UP000077266">
    <property type="component" value="Unassembled WGS sequence"/>
</dbReference>
<dbReference type="OrthoDB" id="5428495at2759"/>
<dbReference type="InterPro" id="IPR036188">
    <property type="entry name" value="FAD/NAD-bd_sf"/>
</dbReference>
<evidence type="ECO:0000313" key="7">
    <source>
        <dbReference type="EMBL" id="KZW03898.1"/>
    </source>
</evidence>
<organism evidence="7 8">
    <name type="scientific">Exidia glandulosa HHB12029</name>
    <dbReference type="NCBI Taxonomy" id="1314781"/>
    <lineage>
        <taxon>Eukaryota</taxon>
        <taxon>Fungi</taxon>
        <taxon>Dikarya</taxon>
        <taxon>Basidiomycota</taxon>
        <taxon>Agaricomycotina</taxon>
        <taxon>Agaricomycetes</taxon>
        <taxon>Auriculariales</taxon>
        <taxon>Exidiaceae</taxon>
        <taxon>Exidia</taxon>
    </lineage>
</organism>
<sequence>MTVKGSTRTMNGISEALARFELQASPQTASLLLHVLVIGGGTTGLAAAYAIRQAGHTVHVLEARPGLEEDHNCAYIPPNLWHVLDKWGLHDKLMERSSRVASMTFKAAATGDTLTHMRWHEGMIQDSGSPMHRIFRSDLRDIMYETAISAGVEVSFNSKVVGVDLDGPCVILENGDILDADLIVGADGANGAIRRVVLNSNADPPPEPVSYYRGVLQKDILLKDPLFANHPEDEIISWLHPGMFASLVPGGPNNSYFSLECLRRLGSSESLLDFDPLSLREQVLREHEGCEPQLRRAIELMEEIQKVVEADRKSLTEWSHETGRLVCVGSACHPMTFPAAQDCALAAEDAVVLGNFLSRVTALEQLPYLLDAYEEVRQFRCEVVVGRETIQRQLMVGNPGSTDMQPPASTPDDLQEGFSQGTYDWQDGAPTFLHDALGEAELWWQHWGQLLGGPRHEAYSTEESEFEFSDPGSRKQSLVVEYSIAVEHHQ</sequence>
<evidence type="ECO:0000313" key="8">
    <source>
        <dbReference type="Proteomes" id="UP000077266"/>
    </source>
</evidence>
<dbReference type="SUPFAM" id="SSF51905">
    <property type="entry name" value="FAD/NAD(P)-binding domain"/>
    <property type="match status" value="1"/>
</dbReference>
<keyword evidence="4" id="KW-0560">Oxidoreductase</keyword>
<dbReference type="AlphaFoldDB" id="A0A165QPN1"/>
<evidence type="ECO:0000256" key="1">
    <source>
        <dbReference type="ARBA" id="ARBA00007992"/>
    </source>
</evidence>
<gene>
    <name evidence="7" type="ORF">EXIGLDRAFT_827844</name>
</gene>
<keyword evidence="2" id="KW-0285">Flavoprotein</keyword>
<dbReference type="InterPro" id="IPR050493">
    <property type="entry name" value="FAD-dep_Monooxygenase_BioMet"/>
</dbReference>
<evidence type="ECO:0000256" key="5">
    <source>
        <dbReference type="ARBA" id="ARBA00023033"/>
    </source>
</evidence>
<accession>A0A165QPN1</accession>
<dbReference type="GO" id="GO:0004497">
    <property type="term" value="F:monooxygenase activity"/>
    <property type="evidence" value="ECO:0007669"/>
    <property type="project" value="UniProtKB-KW"/>
</dbReference>
<evidence type="ECO:0000256" key="2">
    <source>
        <dbReference type="ARBA" id="ARBA00022630"/>
    </source>
</evidence>
<feature type="domain" description="FAD-binding" evidence="6">
    <location>
        <begin position="34"/>
        <end position="385"/>
    </location>
</feature>
<protein>
    <submittedName>
        <fullName evidence="7">FAD/NAD(P)-binding domain-containing protein</fullName>
    </submittedName>
</protein>
<proteinExistence type="inferred from homology"/>
<dbReference type="InParanoid" id="A0A165QPN1"/>
<dbReference type="PANTHER" id="PTHR13789">
    <property type="entry name" value="MONOOXYGENASE"/>
    <property type="match status" value="1"/>
</dbReference>
<name>A0A165QPN1_EXIGL</name>
<dbReference type="InterPro" id="IPR002938">
    <property type="entry name" value="FAD-bd"/>
</dbReference>
<dbReference type="PANTHER" id="PTHR13789:SF309">
    <property type="entry name" value="PUTATIVE (AFU_ORTHOLOGUE AFUA_6G14510)-RELATED"/>
    <property type="match status" value="1"/>
</dbReference>
<dbReference type="Pfam" id="PF01494">
    <property type="entry name" value="FAD_binding_3"/>
    <property type="match status" value="1"/>
</dbReference>